<comment type="caution">
    <text evidence="2">The sequence shown here is derived from an EMBL/GenBank/DDBJ whole genome shotgun (WGS) entry which is preliminary data.</text>
</comment>
<evidence type="ECO:0000256" key="1">
    <source>
        <dbReference type="SAM" id="MobiDB-lite"/>
    </source>
</evidence>
<evidence type="ECO:0000313" key="4">
    <source>
        <dbReference type="Proteomes" id="UP000324748"/>
    </source>
</evidence>
<reference evidence="4 5" key="1">
    <citation type="submission" date="2019-05" db="EMBL/GenBank/DDBJ databases">
        <title>Emergence of the Ug99 lineage of the wheat stem rust pathogen through somatic hybridization.</title>
        <authorList>
            <person name="Li F."/>
            <person name="Upadhyaya N.M."/>
            <person name="Sperschneider J."/>
            <person name="Matny O."/>
            <person name="Nguyen-Phuc H."/>
            <person name="Mago R."/>
            <person name="Raley C."/>
            <person name="Miller M.E."/>
            <person name="Silverstein K.A.T."/>
            <person name="Henningsen E."/>
            <person name="Hirsch C.D."/>
            <person name="Visser B."/>
            <person name="Pretorius Z.A."/>
            <person name="Steffenson B.J."/>
            <person name="Schwessinger B."/>
            <person name="Dodds P.N."/>
            <person name="Figueroa M."/>
        </authorList>
    </citation>
    <scope>NUCLEOTIDE SEQUENCE [LARGE SCALE GENOMIC DNA]</scope>
    <source>
        <strain evidence="2">21-0</strain>
        <strain evidence="3 5">Ug99</strain>
    </source>
</reference>
<dbReference type="OrthoDB" id="2496410at2759"/>
<proteinExistence type="predicted"/>
<dbReference type="AlphaFoldDB" id="A0A5B0NUN2"/>
<evidence type="ECO:0000313" key="3">
    <source>
        <dbReference type="EMBL" id="KAA1115755.1"/>
    </source>
</evidence>
<feature type="region of interest" description="Disordered" evidence="1">
    <location>
        <begin position="195"/>
        <end position="230"/>
    </location>
</feature>
<evidence type="ECO:0000313" key="5">
    <source>
        <dbReference type="Proteomes" id="UP000325313"/>
    </source>
</evidence>
<protein>
    <submittedName>
        <fullName evidence="2">Uncharacterized protein</fullName>
    </submittedName>
</protein>
<keyword evidence="4" id="KW-1185">Reference proteome</keyword>
<dbReference type="EMBL" id="VSWC01000080">
    <property type="protein sequence ID" value="KAA1092911.1"/>
    <property type="molecule type" value="Genomic_DNA"/>
</dbReference>
<feature type="compositionally biased region" description="Basic and acidic residues" evidence="1">
    <location>
        <begin position="195"/>
        <end position="211"/>
    </location>
</feature>
<dbReference type="Proteomes" id="UP000325313">
    <property type="component" value="Unassembled WGS sequence"/>
</dbReference>
<dbReference type="EMBL" id="VDEP01000272">
    <property type="protein sequence ID" value="KAA1115755.1"/>
    <property type="molecule type" value="Genomic_DNA"/>
</dbReference>
<feature type="compositionally biased region" description="Basic and acidic residues" evidence="1">
    <location>
        <begin position="65"/>
        <end position="75"/>
    </location>
</feature>
<accession>A0A5B0NUN2</accession>
<name>A0A5B0NUN2_PUCGR</name>
<organism evidence="2 4">
    <name type="scientific">Puccinia graminis f. sp. tritici</name>
    <dbReference type="NCBI Taxonomy" id="56615"/>
    <lineage>
        <taxon>Eukaryota</taxon>
        <taxon>Fungi</taxon>
        <taxon>Dikarya</taxon>
        <taxon>Basidiomycota</taxon>
        <taxon>Pucciniomycotina</taxon>
        <taxon>Pucciniomycetes</taxon>
        <taxon>Pucciniales</taxon>
        <taxon>Pucciniaceae</taxon>
        <taxon>Puccinia</taxon>
    </lineage>
</organism>
<evidence type="ECO:0000313" key="2">
    <source>
        <dbReference type="EMBL" id="KAA1092911.1"/>
    </source>
</evidence>
<feature type="region of interest" description="Disordered" evidence="1">
    <location>
        <begin position="50"/>
        <end position="75"/>
    </location>
</feature>
<sequence length="622" mass="72555">MVVLTDRVFFCVVLHAIGVAQLAFASLTSQAKDARKYLASDPLWDAKSAESSIGSRAHGPSSKLGKLDQSEEPGHDFWDEYSQTYEQRASEMRSMVNERNNIWNQIDRLKPESYEELTRMKLQVELLHRGLRWPTIDKVRELGGLELSVDYLIPRDDLQQAATKTQSSGDSKSSSTRYKTYSRWTDYLPFFKSDPRRSTADSERLLQKSDSFDSSSPKSPDTHRPSAEVGEPKRILTVLEHVLGEQSIPIGDLSMRTAAFRDLSAREQALWRQRLTDSQVVEILESMKTKTMGFKSLDRVSDRTEMIFQLEFLKSFVLLRDYIIRYELLPSKIIGGAEIFNKKTVIEMIELNVQLLFRRWGKQFFDTPDSVVPELDFFTYALATKHFHKSIKALPVEDHKQVVHVVLDTILTHGPDHFPAGKPASERFEKIRNSFRQIDFLNQALISLAPGTSHHDRSIKDWAIVDLMQDLIKFLQEPEMETDPKQRRIEYQLVYYMMDFLQIYYNSITERVVQDREDRLLVKNQFGFMSAFLKYYRNYYQDNSGYRREHYDDMSTFGSMATSESGDPQFQEWIHKFVNKIIGFSTWKDFSFHRERLSAWINLYETGIFREETQIPRAVDKL</sequence>
<dbReference type="Proteomes" id="UP000324748">
    <property type="component" value="Unassembled WGS sequence"/>
</dbReference>
<gene>
    <name evidence="2" type="ORF">PGT21_017862</name>
    <name evidence="3" type="ORF">PGTUg99_030539</name>
</gene>
<feature type="compositionally biased region" description="Basic and acidic residues" evidence="1">
    <location>
        <begin position="220"/>
        <end position="230"/>
    </location>
</feature>